<organism evidence="5 6">
    <name type="scientific">Speluncibacter jeojiensis</name>
    <dbReference type="NCBI Taxonomy" id="2710754"/>
    <lineage>
        <taxon>Bacteria</taxon>
        <taxon>Bacillati</taxon>
        <taxon>Actinomycetota</taxon>
        <taxon>Actinomycetes</taxon>
        <taxon>Mycobacteriales</taxon>
        <taxon>Speluncibacteraceae</taxon>
        <taxon>Speluncibacter</taxon>
    </lineage>
</organism>
<dbReference type="InterPro" id="IPR001466">
    <property type="entry name" value="Beta-lactam-related"/>
</dbReference>
<feature type="region of interest" description="Disordered" evidence="1">
    <location>
        <begin position="31"/>
        <end position="58"/>
    </location>
</feature>
<name>A0A9X4LYG9_9ACTN</name>
<feature type="signal peptide" evidence="2">
    <location>
        <begin position="1"/>
        <end position="26"/>
    </location>
</feature>
<accession>A0A9X4LYG9</accession>
<feature type="region of interest" description="Disordered" evidence="1">
    <location>
        <begin position="276"/>
        <end position="295"/>
    </location>
</feature>
<evidence type="ECO:0000313" key="5">
    <source>
        <dbReference type="EMBL" id="MDG3014685.1"/>
    </source>
</evidence>
<feature type="compositionally biased region" description="Pro residues" evidence="1">
    <location>
        <begin position="43"/>
        <end position="52"/>
    </location>
</feature>
<keyword evidence="2" id="KW-0732">Signal</keyword>
<dbReference type="Pfam" id="PF00144">
    <property type="entry name" value="Beta-lactamase"/>
    <property type="match status" value="1"/>
</dbReference>
<feature type="chain" id="PRO_5040920848" evidence="2">
    <location>
        <begin position="27"/>
        <end position="537"/>
    </location>
</feature>
<dbReference type="EMBL" id="JANRHA010000005">
    <property type="protein sequence ID" value="MDG3014685.1"/>
    <property type="molecule type" value="Genomic_DNA"/>
</dbReference>
<dbReference type="InterPro" id="IPR021860">
    <property type="entry name" value="Peptidase_S12_Pab87-rel_C"/>
</dbReference>
<evidence type="ECO:0000259" key="4">
    <source>
        <dbReference type="Pfam" id="PF11954"/>
    </source>
</evidence>
<dbReference type="Gene3D" id="3.40.710.10">
    <property type="entry name" value="DD-peptidase/beta-lactamase superfamily"/>
    <property type="match status" value="1"/>
</dbReference>
<dbReference type="GO" id="GO:0016787">
    <property type="term" value="F:hydrolase activity"/>
    <property type="evidence" value="ECO:0007669"/>
    <property type="project" value="UniProtKB-KW"/>
</dbReference>
<evidence type="ECO:0000259" key="3">
    <source>
        <dbReference type="Pfam" id="PF00144"/>
    </source>
</evidence>
<sequence length="537" mass="55623">MHTGRRLSVALGSAAVAVALTISGCADNPQPLPGATTATAPPAASPGPPPPNAVAGEQIPPGQVSAAVGRIDQLADDLMASSHIPGMAVAVVHDGKVVYRKGFGVRNVDTGQKVDPDTVFQLASVSKSIAATTVAHEVGKGLVTWDTPVHQLMPQFELSDPYVTDHVTVGDLFAHRSGLPEHAGDLLEDLGDDRQQILARLKLLPLAPFRDSYAYTNFGLTAAAQGVADAAGTDWATLSQQALYGPLGMSSTSSRFADFEARPDRAAGHVLVDGRYQVSDPPRQPDAQSPAGGVSSSVDDLAKWMNMVLANGTADGKTIVPAQDLLPAISPQAVSSPPTTPDARAGFYGYGFNVGNSAAGRVVLSHSGAFDLGAGTAFTLIPSANVGIVTLTNAAPIGVPETLDAEFADLVQFGAVKQDWGALYKKAFAAMNEPTGSLAGKTPPKNPAPAGPLADYAGTYANDYYGPATVTVANDTLSLTLGPKNMTFPLTHWSGGTFVFTPPGENGFGQISAATFHGNDLRLEFYDKDHLGTFTRG</sequence>
<dbReference type="AlphaFoldDB" id="A0A9X4LYG9"/>
<dbReference type="InterPro" id="IPR050491">
    <property type="entry name" value="AmpC-like"/>
</dbReference>
<feature type="compositionally biased region" description="Low complexity" evidence="1">
    <location>
        <begin position="33"/>
        <end position="42"/>
    </location>
</feature>
<evidence type="ECO:0000256" key="2">
    <source>
        <dbReference type="SAM" id="SignalP"/>
    </source>
</evidence>
<evidence type="ECO:0000256" key="1">
    <source>
        <dbReference type="SAM" id="MobiDB-lite"/>
    </source>
</evidence>
<comment type="caution">
    <text evidence="5">The sequence shown here is derived from an EMBL/GenBank/DDBJ whole genome shotgun (WGS) entry which is preliminary data.</text>
</comment>
<dbReference type="Gene3D" id="2.40.128.600">
    <property type="match status" value="1"/>
</dbReference>
<proteinExistence type="predicted"/>
<dbReference type="PROSITE" id="PS51257">
    <property type="entry name" value="PROKAR_LIPOPROTEIN"/>
    <property type="match status" value="1"/>
</dbReference>
<dbReference type="PANTHER" id="PTHR46825:SF15">
    <property type="entry name" value="BETA-LACTAMASE-RELATED DOMAIN-CONTAINING PROTEIN"/>
    <property type="match status" value="1"/>
</dbReference>
<feature type="domain" description="Peptidase S12 Pab87-related C-terminal" evidence="4">
    <location>
        <begin position="443"/>
        <end position="506"/>
    </location>
</feature>
<dbReference type="InterPro" id="IPR012338">
    <property type="entry name" value="Beta-lactam/transpept-like"/>
</dbReference>
<dbReference type="RefSeq" id="WP_332519712.1">
    <property type="nucleotide sequence ID" value="NZ_JANRHA010000005.1"/>
</dbReference>
<keyword evidence="6" id="KW-1185">Reference proteome</keyword>
<gene>
    <name evidence="5" type="ORF">NVS88_08955</name>
</gene>
<dbReference type="Pfam" id="PF11954">
    <property type="entry name" value="DUF3471"/>
    <property type="match status" value="1"/>
</dbReference>
<protein>
    <submittedName>
        <fullName evidence="5">Serine hydrolase</fullName>
    </submittedName>
</protein>
<dbReference type="SUPFAM" id="SSF56601">
    <property type="entry name" value="beta-lactamase/transpeptidase-like"/>
    <property type="match status" value="1"/>
</dbReference>
<dbReference type="Proteomes" id="UP001152755">
    <property type="component" value="Unassembled WGS sequence"/>
</dbReference>
<feature type="domain" description="Beta-lactamase-related" evidence="3">
    <location>
        <begin position="71"/>
        <end position="410"/>
    </location>
</feature>
<reference evidence="5" key="1">
    <citation type="submission" date="2022-08" db="EMBL/GenBank/DDBJ databases">
        <title>Genome analysis of Corynebacteriales strain.</title>
        <authorList>
            <person name="Lee S.D."/>
        </authorList>
    </citation>
    <scope>NUCLEOTIDE SEQUENCE</scope>
    <source>
        <strain evidence="5">D3-21</strain>
    </source>
</reference>
<keyword evidence="5" id="KW-0378">Hydrolase</keyword>
<evidence type="ECO:0000313" key="6">
    <source>
        <dbReference type="Proteomes" id="UP001152755"/>
    </source>
</evidence>
<dbReference type="PANTHER" id="PTHR46825">
    <property type="entry name" value="D-ALANYL-D-ALANINE-CARBOXYPEPTIDASE/ENDOPEPTIDASE AMPH"/>
    <property type="match status" value="1"/>
</dbReference>